<dbReference type="PANTHER" id="PTHR39081">
    <property type="entry name" value="MUT7-C DOMAIN-CONTAINING PROTEIN"/>
    <property type="match status" value="1"/>
</dbReference>
<feature type="domain" description="Mut7-C RNAse" evidence="1">
    <location>
        <begin position="3"/>
        <end position="148"/>
    </location>
</feature>
<sequence length="156" mass="17860">MLFIVDAMLGNVAKKLRLLGFDAEYLSDVDDSVLIEKSKNENRVIITKDNELTEKAKKNGLSVVYIAQENEIEQFLEILKQTNLKLNGISGDVARCTKCNSLTYAIEKSKILQNVPQGVLENNDRFWKCKNCDQIYWEGTHIKNLQKFVKKLKTFG</sequence>
<gene>
    <name evidence="2" type="ORF">AAA799P11_00497</name>
</gene>
<organism evidence="2 3">
    <name type="scientific">Marine Group I thaumarchaeote SCGC AAA799-P11</name>
    <dbReference type="NCBI Taxonomy" id="1502295"/>
    <lineage>
        <taxon>Archaea</taxon>
        <taxon>Nitrososphaerota</taxon>
        <taxon>Marine Group I</taxon>
    </lineage>
</organism>
<dbReference type="InterPro" id="IPR002782">
    <property type="entry name" value="Mut7-C_RNAse_dom"/>
</dbReference>
<evidence type="ECO:0000313" key="2">
    <source>
        <dbReference type="EMBL" id="KFM19752.1"/>
    </source>
</evidence>
<evidence type="ECO:0000313" key="3">
    <source>
        <dbReference type="Proteomes" id="UP000029387"/>
    </source>
</evidence>
<dbReference type="Gene3D" id="3.40.50.1010">
    <property type="entry name" value="5'-nuclease"/>
    <property type="match status" value="1"/>
</dbReference>
<name>A0A087S1Z8_9ARCH</name>
<dbReference type="Pfam" id="PF01927">
    <property type="entry name" value="Mut7-C"/>
    <property type="match status" value="1"/>
</dbReference>
<comment type="caution">
    <text evidence="2">The sequence shown here is derived from an EMBL/GenBank/DDBJ whole genome shotgun (WGS) entry which is preliminary data.</text>
</comment>
<dbReference type="InterPro" id="IPR029060">
    <property type="entry name" value="PIN-like_dom_sf"/>
</dbReference>
<proteinExistence type="predicted"/>
<dbReference type="SUPFAM" id="SSF88723">
    <property type="entry name" value="PIN domain-like"/>
    <property type="match status" value="1"/>
</dbReference>
<keyword evidence="3" id="KW-1185">Reference proteome</keyword>
<reference evidence="2 3" key="1">
    <citation type="submission" date="2014-06" db="EMBL/GenBank/DDBJ databases">
        <authorList>
            <person name="Ngugi D.K."/>
            <person name="Blom J."/>
            <person name="Alam I."/>
            <person name="Rashid M."/>
            <person name="Baalawi W."/>
            <person name="Zhang G."/>
            <person name="Hikmawan T."/>
            <person name="Guan Y."/>
            <person name="Antunes A."/>
            <person name="Siam R."/>
            <person name="El-Dorry H."/>
            <person name="Bajic V."/>
            <person name="Stingl U."/>
        </authorList>
    </citation>
    <scope>NUCLEOTIDE SEQUENCE [LARGE SCALE GENOMIC DNA]</scope>
    <source>
        <strain evidence="2">SCGC AAA799-P11</strain>
    </source>
</reference>
<protein>
    <submittedName>
        <fullName evidence="2">Mut7-C RNAse domain protein</fullName>
    </submittedName>
</protein>
<dbReference type="Proteomes" id="UP000029387">
    <property type="component" value="Unassembled WGS sequence"/>
</dbReference>
<dbReference type="AlphaFoldDB" id="A0A087S1Z8"/>
<accession>A0A087S1Z8</accession>
<dbReference type="PANTHER" id="PTHR39081:SF1">
    <property type="entry name" value="MUT7-C RNASE DOMAIN-CONTAINING PROTEIN"/>
    <property type="match status" value="1"/>
</dbReference>
<evidence type="ECO:0000259" key="1">
    <source>
        <dbReference type="Pfam" id="PF01927"/>
    </source>
</evidence>
<dbReference type="EMBL" id="JOSZ01000005">
    <property type="protein sequence ID" value="KFM19752.1"/>
    <property type="molecule type" value="Genomic_DNA"/>
</dbReference>